<gene>
    <name evidence="2" type="ORF">BGC07_15965</name>
</gene>
<evidence type="ECO:0000313" key="2">
    <source>
        <dbReference type="EMBL" id="ODN41594.1"/>
    </source>
</evidence>
<feature type="domain" description="SpoVT-AbrB" evidence="1">
    <location>
        <begin position="7"/>
        <end position="50"/>
    </location>
</feature>
<reference evidence="2 3" key="1">
    <citation type="submission" date="2016-08" db="EMBL/GenBank/DDBJ databases">
        <title>Draft genome sequence of Candidatus Piscirickettsia litoralis, from seawater.</title>
        <authorList>
            <person name="Wan X."/>
            <person name="Lee A.J."/>
            <person name="Hou S."/>
            <person name="Donachie S.P."/>
        </authorList>
    </citation>
    <scope>NUCLEOTIDE SEQUENCE [LARGE SCALE GENOMIC DNA]</scope>
    <source>
        <strain evidence="2 3">Y2</strain>
    </source>
</reference>
<dbReference type="EMBL" id="MDTU01000002">
    <property type="protein sequence ID" value="ODN41594.1"/>
    <property type="molecule type" value="Genomic_DNA"/>
</dbReference>
<name>A0ABX3A652_9GAMM</name>
<organism evidence="2 3">
    <name type="scientific">Piscirickettsia litoralis</name>
    <dbReference type="NCBI Taxonomy" id="1891921"/>
    <lineage>
        <taxon>Bacteria</taxon>
        <taxon>Pseudomonadati</taxon>
        <taxon>Pseudomonadota</taxon>
        <taxon>Gammaproteobacteria</taxon>
        <taxon>Thiotrichales</taxon>
        <taxon>Piscirickettsiaceae</taxon>
        <taxon>Piscirickettsia</taxon>
    </lineage>
</organism>
<dbReference type="Gene3D" id="2.10.260.10">
    <property type="match status" value="1"/>
</dbReference>
<dbReference type="Proteomes" id="UP000094329">
    <property type="component" value="Unassembled WGS sequence"/>
</dbReference>
<keyword evidence="3" id="KW-1185">Reference proteome</keyword>
<evidence type="ECO:0000259" key="1">
    <source>
        <dbReference type="SMART" id="SM00966"/>
    </source>
</evidence>
<dbReference type="InterPro" id="IPR013432">
    <property type="entry name" value="Doc_partner"/>
</dbReference>
<dbReference type="InterPro" id="IPR037914">
    <property type="entry name" value="SpoVT-AbrB_sf"/>
</dbReference>
<proteinExistence type="predicted"/>
<protein>
    <recommendedName>
        <fullName evidence="1">SpoVT-AbrB domain-containing protein</fullName>
    </recommendedName>
</protein>
<dbReference type="SMART" id="SM00966">
    <property type="entry name" value="SpoVT_AbrB"/>
    <property type="match status" value="1"/>
</dbReference>
<accession>A0ABX3A652</accession>
<comment type="caution">
    <text evidence="2">The sequence shown here is derived from an EMBL/GenBank/DDBJ whole genome shotgun (WGS) entry which is preliminary data.</text>
</comment>
<dbReference type="InterPro" id="IPR007159">
    <property type="entry name" value="SpoVT-AbrB_dom"/>
</dbReference>
<dbReference type="RefSeq" id="WP_069314058.1">
    <property type="nucleotide sequence ID" value="NZ_MDTU01000002.1"/>
</dbReference>
<dbReference type="SUPFAM" id="SSF89447">
    <property type="entry name" value="AbrB/MazE/MraZ-like"/>
    <property type="match status" value="1"/>
</dbReference>
<evidence type="ECO:0000313" key="3">
    <source>
        <dbReference type="Proteomes" id="UP000094329"/>
    </source>
</evidence>
<dbReference type="NCBIfam" id="TIGR02609">
    <property type="entry name" value="doc_partner"/>
    <property type="match status" value="1"/>
</dbReference>
<sequence>MSKLKIRKIGNSLGSIFPQDVMDHLGASPGDEFIYVKKENGIEIIKYDDEAIQQMQAFDKIQKQYKNVFKALAKEQDDLDK</sequence>